<evidence type="ECO:0000259" key="3">
    <source>
        <dbReference type="PROSITE" id="PS50222"/>
    </source>
</evidence>
<dbReference type="SUPFAM" id="SSF47473">
    <property type="entry name" value="EF-hand"/>
    <property type="match status" value="1"/>
</dbReference>
<dbReference type="PROSITE" id="PS50222">
    <property type="entry name" value="EF_HAND_2"/>
    <property type="match status" value="4"/>
</dbReference>
<evidence type="ECO:0000313" key="5">
    <source>
        <dbReference type="Proteomes" id="UP001558713"/>
    </source>
</evidence>
<keyword evidence="5" id="KW-1185">Reference proteome</keyword>
<keyword evidence="2" id="KW-0106">Calcium</keyword>
<dbReference type="InterPro" id="IPR011992">
    <property type="entry name" value="EF-hand-dom_pair"/>
</dbReference>
<feature type="domain" description="EF-hand" evidence="3">
    <location>
        <begin position="18"/>
        <end position="53"/>
    </location>
</feature>
<dbReference type="InterPro" id="IPR050230">
    <property type="entry name" value="CALM/Myosin/TropC-like"/>
</dbReference>
<keyword evidence="1" id="KW-0677">Repeat</keyword>
<sequence>MQGHEFDLDQMADAFTDEQIQEFYEAFCLIDKDSDGFITKEKLTKVMKSMGKNPKAEQLREMMSDVDIFGNGGITFDDFLYIMAQNTSQESSSDELIEVFRVFDRDGDGLISPLELEEGMKDMGMKITAEEAEHMVREADLDGNGFLSFHEFSKMMIAASY</sequence>
<dbReference type="CDD" id="cd00051">
    <property type="entry name" value="EFh"/>
    <property type="match status" value="2"/>
</dbReference>
<feature type="domain" description="EF-hand" evidence="3">
    <location>
        <begin position="54"/>
        <end position="89"/>
    </location>
</feature>
<accession>A0ABD0ZYY9</accession>
<organism evidence="4 5">
    <name type="scientific">Cardamine amara subsp. amara</name>
    <dbReference type="NCBI Taxonomy" id="228776"/>
    <lineage>
        <taxon>Eukaryota</taxon>
        <taxon>Viridiplantae</taxon>
        <taxon>Streptophyta</taxon>
        <taxon>Embryophyta</taxon>
        <taxon>Tracheophyta</taxon>
        <taxon>Spermatophyta</taxon>
        <taxon>Magnoliopsida</taxon>
        <taxon>eudicotyledons</taxon>
        <taxon>Gunneridae</taxon>
        <taxon>Pentapetalae</taxon>
        <taxon>rosids</taxon>
        <taxon>malvids</taxon>
        <taxon>Brassicales</taxon>
        <taxon>Brassicaceae</taxon>
        <taxon>Cardamineae</taxon>
        <taxon>Cardamine</taxon>
    </lineage>
</organism>
<dbReference type="EMBL" id="JBANAX010000637">
    <property type="protein sequence ID" value="KAL1199811.1"/>
    <property type="molecule type" value="Genomic_DNA"/>
</dbReference>
<dbReference type="PROSITE" id="PS00018">
    <property type="entry name" value="EF_HAND_1"/>
    <property type="match status" value="2"/>
</dbReference>
<dbReference type="FunFam" id="1.10.238.10:FF:000608">
    <property type="entry name" value="mRNA, clone: RTFL01-44-H24"/>
    <property type="match status" value="1"/>
</dbReference>
<dbReference type="InterPro" id="IPR002048">
    <property type="entry name" value="EF_hand_dom"/>
</dbReference>
<dbReference type="FunFam" id="1.10.238.10:FF:000457">
    <property type="entry name" value="mRNA, clone: RTFL01-44-H24"/>
    <property type="match status" value="1"/>
</dbReference>
<proteinExistence type="predicted"/>
<dbReference type="SMART" id="SM00054">
    <property type="entry name" value="EFh"/>
    <property type="match status" value="4"/>
</dbReference>
<gene>
    <name evidence="4" type="ORF">V5N11_013072</name>
</gene>
<reference evidence="4 5" key="1">
    <citation type="submission" date="2024-04" db="EMBL/GenBank/DDBJ databases">
        <title>Genome assembly C_amara_ONT_v2.</title>
        <authorList>
            <person name="Yant L."/>
            <person name="Moore C."/>
            <person name="Slenker M."/>
        </authorList>
    </citation>
    <scope>NUCLEOTIDE SEQUENCE [LARGE SCALE GENOMIC DNA]</scope>
    <source>
        <tissue evidence="4">Leaf</tissue>
    </source>
</reference>
<name>A0ABD0ZYY9_CARAN</name>
<evidence type="ECO:0000313" key="4">
    <source>
        <dbReference type="EMBL" id="KAL1199811.1"/>
    </source>
</evidence>
<evidence type="ECO:0000256" key="1">
    <source>
        <dbReference type="ARBA" id="ARBA00022737"/>
    </source>
</evidence>
<dbReference type="Pfam" id="PF13499">
    <property type="entry name" value="EF-hand_7"/>
    <property type="match status" value="2"/>
</dbReference>
<dbReference type="Gene3D" id="1.10.238.10">
    <property type="entry name" value="EF-hand"/>
    <property type="match status" value="2"/>
</dbReference>
<dbReference type="AlphaFoldDB" id="A0ABD0ZYY9"/>
<comment type="caution">
    <text evidence="4">The sequence shown here is derived from an EMBL/GenBank/DDBJ whole genome shotgun (WGS) entry which is preliminary data.</text>
</comment>
<dbReference type="Proteomes" id="UP001558713">
    <property type="component" value="Unassembled WGS sequence"/>
</dbReference>
<dbReference type="InterPro" id="IPR018247">
    <property type="entry name" value="EF_Hand_1_Ca_BS"/>
</dbReference>
<feature type="domain" description="EF-hand" evidence="3">
    <location>
        <begin position="91"/>
        <end position="126"/>
    </location>
</feature>
<evidence type="ECO:0000256" key="2">
    <source>
        <dbReference type="ARBA" id="ARBA00022837"/>
    </source>
</evidence>
<dbReference type="PANTHER" id="PTHR23048">
    <property type="entry name" value="MYOSIN LIGHT CHAIN 1, 3"/>
    <property type="match status" value="1"/>
</dbReference>
<feature type="domain" description="EF-hand" evidence="3">
    <location>
        <begin position="127"/>
        <end position="161"/>
    </location>
</feature>
<dbReference type="PANTHER" id="PTHR23048:SF59">
    <property type="entry name" value="EF-HAND SUPERFAMILY PROTEIN"/>
    <property type="match status" value="1"/>
</dbReference>
<protein>
    <submittedName>
        <fullName evidence="4">Calmodulin-like protein 9</fullName>
    </submittedName>
</protein>